<evidence type="ECO:0000313" key="2">
    <source>
        <dbReference type="Proteomes" id="UP000237822"/>
    </source>
</evidence>
<feature type="non-terminal residue" evidence="1">
    <location>
        <position position="35"/>
    </location>
</feature>
<comment type="caution">
    <text evidence="1">The sequence shown here is derived from an EMBL/GenBank/DDBJ whole genome shotgun (WGS) entry which is preliminary data.</text>
</comment>
<organism evidence="1 2">
    <name type="scientific">Knoellia remsis</name>
    <dbReference type="NCBI Taxonomy" id="407159"/>
    <lineage>
        <taxon>Bacteria</taxon>
        <taxon>Bacillati</taxon>
        <taxon>Actinomycetota</taxon>
        <taxon>Actinomycetes</taxon>
        <taxon>Micrococcales</taxon>
        <taxon>Intrasporangiaceae</taxon>
        <taxon>Knoellia</taxon>
    </lineage>
</organism>
<sequence length="35" mass="3560">MLTVARPRGGGLREAVVGPLLVGCLPAHLLVPISP</sequence>
<accession>A0A2T0TWD4</accession>
<proteinExistence type="predicted"/>
<keyword evidence="2" id="KW-1185">Reference proteome</keyword>
<evidence type="ECO:0000313" key="1">
    <source>
        <dbReference type="EMBL" id="PRY49950.1"/>
    </source>
</evidence>
<protein>
    <submittedName>
        <fullName evidence="1">Uncharacterized protein</fullName>
    </submittedName>
</protein>
<gene>
    <name evidence="1" type="ORF">BCF74_1411</name>
</gene>
<reference evidence="1 2" key="1">
    <citation type="submission" date="2018-03" db="EMBL/GenBank/DDBJ databases">
        <title>Genomic Encyclopedia of Archaeal and Bacterial Type Strains, Phase II (KMG-II): from individual species to whole genera.</title>
        <authorList>
            <person name="Goeker M."/>
        </authorList>
    </citation>
    <scope>NUCLEOTIDE SEQUENCE [LARGE SCALE GENOMIC DNA]</scope>
    <source>
        <strain evidence="1 2">ATCC BAA-1496</strain>
    </source>
</reference>
<dbReference type="Proteomes" id="UP000237822">
    <property type="component" value="Unassembled WGS sequence"/>
</dbReference>
<dbReference type="EMBL" id="PVTI01000041">
    <property type="protein sequence ID" value="PRY49950.1"/>
    <property type="molecule type" value="Genomic_DNA"/>
</dbReference>
<name>A0A2T0TWD4_9MICO</name>
<dbReference type="AlphaFoldDB" id="A0A2T0TWD4"/>